<dbReference type="AlphaFoldDB" id="A0A3M9MCM8"/>
<reference evidence="6 7" key="1">
    <citation type="submission" date="2018-11" db="EMBL/GenBank/DDBJ databases">
        <title>Rufibacter latericius sp. nov., isolated from water in Baiyang Lake.</title>
        <authorList>
            <person name="Yang Y."/>
        </authorList>
    </citation>
    <scope>NUCLEOTIDE SEQUENCE [LARGE SCALE GENOMIC DNA]</scope>
    <source>
        <strain evidence="6 7">R-22-1c-1</strain>
    </source>
</reference>
<evidence type="ECO:0000256" key="1">
    <source>
        <dbReference type="ARBA" id="ARBA00004141"/>
    </source>
</evidence>
<organism evidence="6 7">
    <name type="scientific">Rufibacter latericius</name>
    <dbReference type="NCBI Taxonomy" id="2487040"/>
    <lineage>
        <taxon>Bacteria</taxon>
        <taxon>Pseudomonadati</taxon>
        <taxon>Bacteroidota</taxon>
        <taxon>Cytophagia</taxon>
        <taxon>Cytophagales</taxon>
        <taxon>Hymenobacteraceae</taxon>
        <taxon>Rufibacter</taxon>
    </lineage>
</organism>
<accession>A0A3M9MCM8</accession>
<evidence type="ECO:0000256" key="3">
    <source>
        <dbReference type="ARBA" id="ARBA00022989"/>
    </source>
</evidence>
<gene>
    <name evidence="6" type="ORF">EFB08_21020</name>
</gene>
<evidence type="ECO:0000256" key="2">
    <source>
        <dbReference type="ARBA" id="ARBA00022692"/>
    </source>
</evidence>
<dbReference type="RefSeq" id="WP_123128939.1">
    <property type="nucleotide sequence ID" value="NZ_RJJD01000021.1"/>
</dbReference>
<feature type="transmembrane region" description="Helical" evidence="5">
    <location>
        <begin position="44"/>
        <end position="67"/>
    </location>
</feature>
<sequence>MKNKILVALTLLFGLIMVNFGLNKFFHYIPMPEASPEMMPVIMALVTTGWILPLVAVAEIVGGILIAIPRYRSLGALVILPVMVGIVVHHFAHDRASVGLSLVLFAINVWVIYENREKYLPMVSTTSIQNQGA</sequence>
<evidence type="ECO:0000313" key="7">
    <source>
        <dbReference type="Proteomes" id="UP000272117"/>
    </source>
</evidence>
<evidence type="ECO:0000256" key="5">
    <source>
        <dbReference type="SAM" id="Phobius"/>
    </source>
</evidence>
<comment type="caution">
    <text evidence="6">The sequence shown here is derived from an EMBL/GenBank/DDBJ whole genome shotgun (WGS) entry which is preliminary data.</text>
</comment>
<protein>
    <submittedName>
        <fullName evidence="6">DoxX family protein</fullName>
    </submittedName>
</protein>
<comment type="subcellular location">
    <subcellularLocation>
        <location evidence="1">Membrane</location>
        <topology evidence="1">Multi-pass membrane protein</topology>
    </subcellularLocation>
</comment>
<dbReference type="Pfam" id="PF07681">
    <property type="entry name" value="DoxX"/>
    <property type="match status" value="1"/>
</dbReference>
<keyword evidence="3 5" id="KW-1133">Transmembrane helix</keyword>
<dbReference type="OrthoDB" id="8161897at2"/>
<dbReference type="Proteomes" id="UP000272117">
    <property type="component" value="Unassembled WGS sequence"/>
</dbReference>
<feature type="transmembrane region" description="Helical" evidence="5">
    <location>
        <begin position="74"/>
        <end position="92"/>
    </location>
</feature>
<keyword evidence="7" id="KW-1185">Reference proteome</keyword>
<dbReference type="GO" id="GO:0016020">
    <property type="term" value="C:membrane"/>
    <property type="evidence" value="ECO:0007669"/>
    <property type="project" value="UniProtKB-SubCell"/>
</dbReference>
<proteinExistence type="predicted"/>
<evidence type="ECO:0000256" key="4">
    <source>
        <dbReference type="ARBA" id="ARBA00023136"/>
    </source>
</evidence>
<evidence type="ECO:0000313" key="6">
    <source>
        <dbReference type="EMBL" id="RNI22583.1"/>
    </source>
</evidence>
<feature type="transmembrane region" description="Helical" evidence="5">
    <location>
        <begin position="98"/>
        <end position="113"/>
    </location>
</feature>
<dbReference type="InterPro" id="IPR032808">
    <property type="entry name" value="DoxX"/>
</dbReference>
<dbReference type="EMBL" id="RJJD01000021">
    <property type="protein sequence ID" value="RNI22583.1"/>
    <property type="molecule type" value="Genomic_DNA"/>
</dbReference>
<name>A0A3M9MCM8_9BACT</name>
<keyword evidence="4 5" id="KW-0472">Membrane</keyword>
<keyword evidence="2 5" id="KW-0812">Transmembrane</keyword>